<keyword evidence="2" id="KW-0472">Membrane</keyword>
<accession>M7ZB03</accession>
<dbReference type="PANTHER" id="PTHR33826:SF1">
    <property type="entry name" value="OS02G0768000 PROTEIN"/>
    <property type="match status" value="1"/>
</dbReference>
<name>M7ZB03_TRIUA</name>
<dbReference type="EMBL" id="KD148075">
    <property type="protein sequence ID" value="EMS57242.1"/>
    <property type="molecule type" value="Genomic_DNA"/>
</dbReference>
<dbReference type="GeneID" id="125514818"/>
<feature type="domain" description="DUF7036" evidence="3">
    <location>
        <begin position="83"/>
        <end position="171"/>
    </location>
</feature>
<feature type="compositionally biased region" description="Low complexity" evidence="1">
    <location>
        <begin position="314"/>
        <end position="336"/>
    </location>
</feature>
<evidence type="ECO:0000313" key="6">
    <source>
        <dbReference type="Proteomes" id="UP000015106"/>
    </source>
</evidence>
<feature type="region of interest" description="Disordered" evidence="1">
    <location>
        <begin position="312"/>
        <end position="341"/>
    </location>
</feature>
<evidence type="ECO:0000259" key="3">
    <source>
        <dbReference type="Pfam" id="PF23041"/>
    </source>
</evidence>
<reference evidence="5" key="2">
    <citation type="submission" date="2018-03" db="EMBL/GenBank/DDBJ databases">
        <title>The Triticum urartu genome reveals the dynamic nature of wheat genome evolution.</title>
        <authorList>
            <person name="Ling H."/>
            <person name="Ma B."/>
            <person name="Shi X."/>
            <person name="Liu H."/>
            <person name="Dong L."/>
            <person name="Sun H."/>
            <person name="Cao Y."/>
            <person name="Gao Q."/>
            <person name="Zheng S."/>
            <person name="Li Y."/>
            <person name="Yu Y."/>
            <person name="Du H."/>
            <person name="Qi M."/>
            <person name="Li Y."/>
            <person name="Yu H."/>
            <person name="Cui Y."/>
            <person name="Wang N."/>
            <person name="Chen C."/>
            <person name="Wu H."/>
            <person name="Zhao Y."/>
            <person name="Zhang J."/>
            <person name="Li Y."/>
            <person name="Zhou W."/>
            <person name="Zhang B."/>
            <person name="Hu W."/>
            <person name="Eijk M."/>
            <person name="Tang J."/>
            <person name="Witsenboer H."/>
            <person name="Zhao S."/>
            <person name="Li Z."/>
            <person name="Zhang A."/>
            <person name="Wang D."/>
            <person name="Liang C."/>
        </authorList>
    </citation>
    <scope>NUCLEOTIDE SEQUENCE [LARGE SCALE GENOMIC DNA]</scope>
    <source>
        <strain evidence="5">cv. G1812</strain>
    </source>
</reference>
<protein>
    <recommendedName>
        <fullName evidence="3">DUF7036 domain-containing protein</fullName>
    </recommendedName>
</protein>
<dbReference type="OrthoDB" id="611787at2759"/>
<feature type="transmembrane region" description="Helical" evidence="2">
    <location>
        <begin position="36"/>
        <end position="59"/>
    </location>
</feature>
<keyword evidence="2" id="KW-1133">Transmembrane helix</keyword>
<feature type="region of interest" description="Disordered" evidence="1">
    <location>
        <begin position="382"/>
        <end position="413"/>
    </location>
</feature>
<keyword evidence="6" id="KW-1185">Reference proteome</keyword>
<keyword evidence="2" id="KW-0812">Transmembrane</keyword>
<dbReference type="PANTHER" id="PTHR33826">
    <property type="entry name" value="F20B24.21"/>
    <property type="match status" value="1"/>
</dbReference>
<dbReference type="RefSeq" id="XP_048536137.1">
    <property type="nucleotide sequence ID" value="XM_048680180.1"/>
</dbReference>
<proteinExistence type="predicted"/>
<dbReference type="Gramene" id="TuG1812G0600003521.01.T01">
    <property type="protein sequence ID" value="TuG1812G0600003521.01.T01"/>
    <property type="gene ID" value="TuG1812G0600003521.01"/>
</dbReference>
<evidence type="ECO:0000313" key="5">
    <source>
        <dbReference type="EnsemblPlants" id="TuG1812G0600003521.01.T01"/>
    </source>
</evidence>
<dbReference type="STRING" id="4572.M7ZB03"/>
<evidence type="ECO:0000256" key="1">
    <source>
        <dbReference type="SAM" id="MobiDB-lite"/>
    </source>
</evidence>
<dbReference type="AlphaFoldDB" id="M7ZB03"/>
<feature type="region of interest" description="Disordered" evidence="1">
    <location>
        <begin position="1"/>
        <end position="20"/>
    </location>
</feature>
<sequence length="413" mass="44454">MGKKAGDAEQAGRLPETSTSNGAAVRRCTAQVGAALSAKCVVALVLGVVVFLSAFFMLLQFRSPGNSVPDAPGTLIDEIQAGFILLKPLAQLTPHAVELQQEINRQIGVPNTTVSVSMQALFLSFTAVEFDVLPDPINTSISARSMHALRKNLIQLTLQQLNLSLTPSVFGYPLCVQMMGFPGGITIELEPLQDDSILQVAQPIFNVTLDMSIRQLRGLIEEMKEDLGHLLDEDIYIDLTNKNGSTIAPPVIVQVSLSPDDRGVYEEMGRLKQLAEIITESSSMNLGLDPSVFGRIKDLKLAPRLQALVPSFAPSSSPTQMSSTSMPPYSQPMSSPSMPPYSQPSRTNLCAHCSCPAWMKLNATNSRRMLMRLPPMTISLQLPTQRHSGNGPGHKQSGNAVAAPTSIAPSSQP</sequence>
<organism evidence="4">
    <name type="scientific">Triticum urartu</name>
    <name type="common">Red wild einkorn</name>
    <name type="synonym">Crithodium urartu</name>
    <dbReference type="NCBI Taxonomy" id="4572"/>
    <lineage>
        <taxon>Eukaryota</taxon>
        <taxon>Viridiplantae</taxon>
        <taxon>Streptophyta</taxon>
        <taxon>Embryophyta</taxon>
        <taxon>Tracheophyta</taxon>
        <taxon>Spermatophyta</taxon>
        <taxon>Magnoliopsida</taxon>
        <taxon>Liliopsida</taxon>
        <taxon>Poales</taxon>
        <taxon>Poaceae</taxon>
        <taxon>BOP clade</taxon>
        <taxon>Pooideae</taxon>
        <taxon>Triticodae</taxon>
        <taxon>Triticeae</taxon>
        <taxon>Triticinae</taxon>
        <taxon>Triticum</taxon>
    </lineage>
</organism>
<evidence type="ECO:0000313" key="4">
    <source>
        <dbReference type="EMBL" id="EMS57242.1"/>
    </source>
</evidence>
<reference evidence="5" key="3">
    <citation type="submission" date="2022-06" db="UniProtKB">
        <authorList>
            <consortium name="EnsemblPlants"/>
        </authorList>
    </citation>
    <scope>IDENTIFICATION</scope>
</reference>
<feature type="domain" description="DUF7036" evidence="3">
    <location>
        <begin position="206"/>
        <end position="294"/>
    </location>
</feature>
<gene>
    <name evidence="5" type="primary">LOC125514818</name>
    <name evidence="4" type="ORF">TRIUR3_07479</name>
</gene>
<dbReference type="Proteomes" id="UP000015106">
    <property type="component" value="Chromosome 6"/>
</dbReference>
<dbReference type="InterPro" id="IPR055464">
    <property type="entry name" value="DUF7036"/>
</dbReference>
<reference evidence="4 6" key="1">
    <citation type="journal article" date="2013" name="Nature">
        <title>Draft genome of the wheat A-genome progenitor Triticum urartu.</title>
        <authorList>
            <person name="Ling H.Q."/>
            <person name="Zhao S."/>
            <person name="Liu D."/>
            <person name="Wang J."/>
            <person name="Sun H."/>
            <person name="Zhang C."/>
            <person name="Fan H."/>
            <person name="Li D."/>
            <person name="Dong L."/>
            <person name="Tao Y."/>
            <person name="Gao C."/>
            <person name="Wu H."/>
            <person name="Li Y."/>
            <person name="Cui Y."/>
            <person name="Guo X."/>
            <person name="Zheng S."/>
            <person name="Wang B."/>
            <person name="Yu K."/>
            <person name="Liang Q."/>
            <person name="Yang W."/>
            <person name="Lou X."/>
            <person name="Chen J."/>
            <person name="Feng M."/>
            <person name="Jian J."/>
            <person name="Zhang X."/>
            <person name="Luo G."/>
            <person name="Jiang Y."/>
            <person name="Liu J."/>
            <person name="Wang Z."/>
            <person name="Sha Y."/>
            <person name="Zhang B."/>
            <person name="Wu H."/>
            <person name="Tang D."/>
            <person name="Shen Q."/>
            <person name="Xue P."/>
            <person name="Zou S."/>
            <person name="Wang X."/>
            <person name="Liu X."/>
            <person name="Wang F."/>
            <person name="Yang Y."/>
            <person name="An X."/>
            <person name="Dong Z."/>
            <person name="Zhang K."/>
            <person name="Zhang X."/>
            <person name="Luo M.C."/>
            <person name="Dvorak J."/>
            <person name="Tong Y."/>
            <person name="Wang J."/>
            <person name="Yang H."/>
            <person name="Li Z."/>
            <person name="Wang D."/>
            <person name="Zhang A."/>
            <person name="Wang J."/>
        </authorList>
    </citation>
    <scope>NUCLEOTIDE SEQUENCE</scope>
    <source>
        <strain evidence="6">cv. G1812</strain>
    </source>
</reference>
<dbReference type="Pfam" id="PF23041">
    <property type="entry name" value="DUF7036"/>
    <property type="match status" value="2"/>
</dbReference>
<dbReference type="EnsemblPlants" id="TuG1812G0600003521.01.T01">
    <property type="protein sequence ID" value="TuG1812G0600003521.01.T01"/>
    <property type="gene ID" value="TuG1812G0600003521.01"/>
</dbReference>
<dbReference type="eggNOG" id="ENOG502QQMB">
    <property type="taxonomic scope" value="Eukaryota"/>
</dbReference>
<evidence type="ECO:0000256" key="2">
    <source>
        <dbReference type="SAM" id="Phobius"/>
    </source>
</evidence>